<sequence length="512" mass="54894" precursor="true">MSTQQKGKEKARRKGWRRSSLVAAFTAAALVFIGLVALVEKGPVAPGLPQGASPLNPLSLGTMRLLKELEARYPVRVASSLQDLDGISGAKCIYIVVSPEKPFTSSEAGYIIKALKERCGSASVLVADESTYSNPLLEALNTSIRITGGRIYVERHVNGSTAYTPYPSARLSTGGDTYELILDKASNIVGRGVLRGYVAEPCLIALPGAGGFTCNGSTGLQLGEMVEAGQVSPVVALEDSGSPIPVYVIGDGSIFLNQVVASGNGTEYKAYALNLVSHLCGGSGCTVVFDNMHYGAVDPLSLLENPGRLASSGAGLADLAYMVTLILAVVLHPSFWMPMGFKYVDEALAPLLLNPAAATAASLIAALAVYKHLSGREVFAPDEALREQVERDISVFESTRGKIIRGKERLGKRDFLNVYWLADQVSSIVLGVKLSDPGFVERAAGFMGRDEAASYWDYMNKLYRKAAGVSRRPLIVRWHRETSRAYGMTEKMITALSKSLQIEDYQRLLAGS</sequence>
<evidence type="ECO:0008006" key="4">
    <source>
        <dbReference type="Google" id="ProtNLM"/>
    </source>
</evidence>
<evidence type="ECO:0000313" key="2">
    <source>
        <dbReference type="EMBL" id="ADV64660.1"/>
    </source>
</evidence>
<keyword evidence="1" id="KW-0472">Membrane</keyword>
<accession>E8R834</accession>
<protein>
    <recommendedName>
        <fullName evidence="4">DUF4350 domain-containing protein</fullName>
    </recommendedName>
</protein>
<dbReference type="Proteomes" id="UP000001068">
    <property type="component" value="Chromosome"/>
</dbReference>
<organism evidence="2 3">
    <name type="scientific">Desulfurococcus mucosus (strain ATCC 35584 / DSM 2162 / JCM 9187 / O7/1)</name>
    <dbReference type="NCBI Taxonomy" id="765177"/>
    <lineage>
        <taxon>Archaea</taxon>
        <taxon>Thermoproteota</taxon>
        <taxon>Thermoprotei</taxon>
        <taxon>Desulfurococcales</taxon>
        <taxon>Desulfurococcaceae</taxon>
        <taxon>Desulfurococcus</taxon>
    </lineage>
</organism>
<keyword evidence="1" id="KW-1133">Transmembrane helix</keyword>
<keyword evidence="1" id="KW-0812">Transmembrane</keyword>
<reference evidence="2 3" key="2">
    <citation type="journal article" date="2011" name="Stand. Genomic Sci.">
        <title>Complete genome sequence of Desulfurococcus mucosus type strain (O7/1).</title>
        <authorList>
            <person name="Wirth R."/>
            <person name="Chertkov O."/>
            <person name="Held B."/>
            <person name="Lapidus A."/>
            <person name="Nolan M."/>
            <person name="Lucas S."/>
            <person name="Hammon N."/>
            <person name="Deshpande S."/>
            <person name="Cheng J.F."/>
            <person name="Tapia R."/>
            <person name="Han C."/>
            <person name="Goodwin L."/>
            <person name="Pitluck S."/>
            <person name="Liolios K."/>
            <person name="Ioanna P."/>
            <person name="Ivanova N."/>
            <person name="Mavromatis K."/>
            <person name="Mikhailova N."/>
            <person name="Pati A."/>
            <person name="Chen A."/>
            <person name="Palaniappan K."/>
            <person name="Land M."/>
            <person name="Hauser L."/>
            <person name="Chang Y.J."/>
            <person name="Jeffries C.D."/>
            <person name="Bilek Y."/>
            <person name="Hader T."/>
            <person name="Rohde M."/>
            <person name="Spring S."/>
            <person name="Sikorski J."/>
            <person name="Goker M."/>
            <person name="Woyke T."/>
            <person name="Bristow J."/>
            <person name="Eisen J.A."/>
            <person name="Markowitz V."/>
            <person name="Hugenholtz P."/>
            <person name="Kyrpides N.C."/>
            <person name="Klenk H.P."/>
        </authorList>
    </citation>
    <scope>NUCLEOTIDE SEQUENCE [LARGE SCALE GENOMIC DNA]</scope>
    <source>
        <strain evidence="3">ATCC 35584 / DSM 2162 / JCM 9187 / O7/1</strain>
    </source>
</reference>
<dbReference type="AlphaFoldDB" id="E8R834"/>
<name>E8R834_DESM0</name>
<dbReference type="RefSeq" id="WP_013561882.1">
    <property type="nucleotide sequence ID" value="NC_014961.1"/>
</dbReference>
<dbReference type="eggNOG" id="arCOG01315">
    <property type="taxonomic scope" value="Archaea"/>
</dbReference>
<evidence type="ECO:0000256" key="1">
    <source>
        <dbReference type="SAM" id="Phobius"/>
    </source>
</evidence>
<dbReference type="STRING" id="765177.Desmu_0341"/>
<proteinExistence type="predicted"/>
<dbReference type="EMBL" id="CP002363">
    <property type="protein sequence ID" value="ADV64660.1"/>
    <property type="molecule type" value="Genomic_DNA"/>
</dbReference>
<reference evidence="3" key="1">
    <citation type="submission" date="2010-11" db="EMBL/GenBank/DDBJ databases">
        <title>The complete genome of Desulfurococcus mucosus DSM 2162.</title>
        <authorList>
            <consortium name="US DOE Joint Genome Institute (JGI-PGF)"/>
            <person name="Lucas S."/>
            <person name="Copeland A."/>
            <person name="Lapidus A."/>
            <person name="Bruce D."/>
            <person name="Goodwin L."/>
            <person name="Pitluck S."/>
            <person name="Kyrpides N."/>
            <person name="Mavromatis K."/>
            <person name="Pagani I."/>
            <person name="Ivanova N."/>
            <person name="Ovchinnikova G."/>
            <person name="Chertkov O."/>
            <person name="Held B."/>
            <person name="Brettin T."/>
            <person name="Detter J.C."/>
            <person name="Tapia R."/>
            <person name="Han C."/>
            <person name="Land M."/>
            <person name="Hauser L."/>
            <person name="Markowitz V."/>
            <person name="Cheng J.-F."/>
            <person name="Hugenholtz P."/>
            <person name="Woyke T."/>
            <person name="Wu D."/>
            <person name="Wirth R."/>
            <person name="Bilek Y."/>
            <person name="Hader T."/>
            <person name="Klenk H.-P."/>
            <person name="Eisen J.A."/>
        </authorList>
    </citation>
    <scope>NUCLEOTIDE SEQUENCE [LARGE SCALE GENOMIC DNA]</scope>
    <source>
        <strain evidence="3">ATCC 35584 / DSM 2162 / JCM 9187 / O7/1</strain>
    </source>
</reference>
<dbReference type="GeneID" id="10153034"/>
<feature type="transmembrane region" description="Helical" evidence="1">
    <location>
        <begin position="351"/>
        <end position="370"/>
    </location>
</feature>
<gene>
    <name evidence="2" type="ordered locus">Desmu_0341</name>
</gene>
<feature type="transmembrane region" description="Helical" evidence="1">
    <location>
        <begin position="21"/>
        <end position="39"/>
    </location>
</feature>
<keyword evidence="3" id="KW-1185">Reference proteome</keyword>
<dbReference type="KEGG" id="dmu:Desmu_0341"/>
<evidence type="ECO:0000313" key="3">
    <source>
        <dbReference type="Proteomes" id="UP000001068"/>
    </source>
</evidence>
<dbReference type="HOGENOM" id="CLU_582193_0_0_2"/>
<feature type="transmembrane region" description="Helical" evidence="1">
    <location>
        <begin position="319"/>
        <end position="339"/>
    </location>
</feature>